<dbReference type="Proteomes" id="UP000234345">
    <property type="component" value="Unassembled WGS sequence"/>
</dbReference>
<dbReference type="AlphaFoldDB" id="A0A7Z7NGL9"/>
<accession>A0A7Z7NGL9</accession>
<sequence length="63" mass="7558">MRPVYRWRAWVPWTAQLNVTVMSLTRLEFFAQAALSPSPQLRHNRRDTSLFRARPRAHARLRL</sequence>
<evidence type="ECO:0000313" key="2">
    <source>
        <dbReference type="Proteomes" id="UP000234345"/>
    </source>
</evidence>
<protein>
    <submittedName>
        <fullName evidence="1">Uncharacterized protein</fullName>
    </submittedName>
</protein>
<name>A0A7Z7NGL9_XANCH</name>
<organism evidence="1 2">
    <name type="scientific">Xanthomonas campestris pv. phaseoli</name>
    <dbReference type="NCBI Taxonomy" id="317013"/>
    <lineage>
        <taxon>Bacteria</taxon>
        <taxon>Pseudomonadati</taxon>
        <taxon>Pseudomonadota</taxon>
        <taxon>Gammaproteobacteria</taxon>
        <taxon>Lysobacterales</taxon>
        <taxon>Lysobacteraceae</taxon>
        <taxon>Xanthomonas</taxon>
    </lineage>
</organism>
<proteinExistence type="predicted"/>
<gene>
    <name evidence="1" type="ORF">XFF6991_150565</name>
</gene>
<evidence type="ECO:0000313" key="1">
    <source>
        <dbReference type="EMBL" id="SOO22801.1"/>
    </source>
</evidence>
<comment type="caution">
    <text evidence="1">The sequence shown here is derived from an EMBL/GenBank/DDBJ whole genome shotgun (WGS) entry which is preliminary data.</text>
</comment>
<dbReference type="EMBL" id="OCZC01000043">
    <property type="protein sequence ID" value="SOO22801.1"/>
    <property type="molecule type" value="Genomic_DNA"/>
</dbReference>
<reference evidence="1 2" key="1">
    <citation type="submission" date="2017-10" db="EMBL/GenBank/DDBJ databases">
        <authorList>
            <person name="Regsiter A."/>
            <person name="William W."/>
        </authorList>
    </citation>
    <scope>NUCLEOTIDE SEQUENCE [LARGE SCALE GENOMIC DNA]</scope>
    <source>
        <strain evidence="1 2">CFBP6991</strain>
    </source>
</reference>